<evidence type="ECO:0000256" key="1">
    <source>
        <dbReference type="ARBA" id="ARBA00004141"/>
    </source>
</evidence>
<feature type="transmembrane region" description="Helical" evidence="8">
    <location>
        <begin position="122"/>
        <end position="141"/>
    </location>
</feature>
<evidence type="ECO:0000256" key="2">
    <source>
        <dbReference type="ARBA" id="ARBA00008744"/>
    </source>
</evidence>
<evidence type="ECO:0000256" key="5">
    <source>
        <dbReference type="ARBA" id="ARBA00022692"/>
    </source>
</evidence>
<dbReference type="PANTHER" id="PTHR31488">
    <property type="entry name" value="DPY-19-LIKE 1, LIKE (H. SAPIENS)"/>
    <property type="match status" value="1"/>
</dbReference>
<keyword evidence="10" id="KW-1185">Reference proteome</keyword>
<dbReference type="STRING" id="9541.ENSMFAP00000035816"/>
<dbReference type="PANTHER" id="PTHR31488:SF6">
    <property type="entry name" value="C-MANNOSYLTRANSFERASE DPY19L2-RELATED"/>
    <property type="match status" value="1"/>
</dbReference>
<evidence type="ECO:0000256" key="3">
    <source>
        <dbReference type="ARBA" id="ARBA00022676"/>
    </source>
</evidence>
<feature type="transmembrane region" description="Helical" evidence="8">
    <location>
        <begin position="153"/>
        <end position="170"/>
    </location>
</feature>
<dbReference type="GO" id="GO:0000030">
    <property type="term" value="F:mannosyltransferase activity"/>
    <property type="evidence" value="ECO:0007669"/>
    <property type="project" value="TreeGrafter"/>
</dbReference>
<accession>A0A2K5WFC7</accession>
<reference evidence="9 10" key="1">
    <citation type="submission" date="2013-03" db="EMBL/GenBank/DDBJ databases">
        <authorList>
            <person name="Warren W."/>
            <person name="Wilson R.K."/>
        </authorList>
    </citation>
    <scope>NUCLEOTIDE SEQUENCE</scope>
</reference>
<sequence length="524" mass="60070">MGIMNLFGLETKTCWNVTRIEPLNEVQSCEGLGDPACFYVGVIFILNGLMMGLFFMYGAYLSGTQLGGLITVLCFFFNHGEATRVMWTPPLRESFSYPFLVLQMYILTLILSGKAVLVFYTFYHFCFFILFQIASLFPMYVVGYIKPSKFRKIIYVNMISVILSFILMFGNLMCLSSYYSSSLLMTWAIILKRNKIKKLGVSELNFWLIQGSAWWCGTIILKFLTSKILGVSDHIHLSDLIAARILRYTDFDTLIYTCAPEFDFMEKATPLRYTKTLLLPVVMVITCLIFKKTIRDISCVLLAFHTLQLLAFTALAILIMRLKLFLTPHMCVMASLICSRRLFGWLFRRVRFENVIFGILTVMSIQGYANLHNQWSIIGEFNNLPQEELLQWIKYNTTPGAVFAGAMPTMASVKLSTLHPIVNHPLYEDADLRARTKIVYSTYSRKSAKEVRDKLLELHVNYCVLEEAWCVVRTKPGCSMLEIWDVEDPSNAANPPLCSVLLKDARPYFTTVFQNSVYRVLKVN</sequence>
<dbReference type="Bgee" id="ENSMFAG00000034279">
    <property type="expression patterns" value="Expressed in temporal lobe and 3 other cell types or tissues"/>
</dbReference>
<comment type="subcellular location">
    <subcellularLocation>
        <location evidence="1">Membrane</location>
        <topology evidence="1">Multi-pass membrane protein</topology>
    </subcellularLocation>
</comment>
<dbReference type="InterPro" id="IPR018732">
    <property type="entry name" value="Dpy-19/Dpy-19-like"/>
</dbReference>
<dbReference type="GO" id="GO:0007286">
    <property type="term" value="P:spermatid development"/>
    <property type="evidence" value="ECO:0007669"/>
    <property type="project" value="TreeGrafter"/>
</dbReference>
<dbReference type="Pfam" id="PF10034">
    <property type="entry name" value="Dpy19"/>
    <property type="match status" value="2"/>
</dbReference>
<dbReference type="GO" id="GO:0005637">
    <property type="term" value="C:nuclear inner membrane"/>
    <property type="evidence" value="ECO:0007669"/>
    <property type="project" value="TreeGrafter"/>
</dbReference>
<dbReference type="VEuPathDB" id="HostDB:ENSMFAG00000034279"/>
<keyword evidence="5 8" id="KW-0812">Transmembrane</keyword>
<protein>
    <recommendedName>
        <fullName evidence="11">C-mannosyltransferase DPY19L2</fullName>
    </recommendedName>
</protein>
<dbReference type="Proteomes" id="UP000233100">
    <property type="component" value="Chromosome 3"/>
</dbReference>
<evidence type="ECO:0000313" key="9">
    <source>
        <dbReference type="Ensembl" id="ENSMFAP00000035816.2"/>
    </source>
</evidence>
<feature type="transmembrane region" description="Helical" evidence="8">
    <location>
        <begin position="95"/>
        <end position="116"/>
    </location>
</feature>
<keyword evidence="7 8" id="KW-0472">Membrane</keyword>
<dbReference type="GeneTree" id="ENSGT00530000063023"/>
<evidence type="ECO:0000256" key="8">
    <source>
        <dbReference type="SAM" id="Phobius"/>
    </source>
</evidence>
<evidence type="ECO:0000256" key="6">
    <source>
        <dbReference type="ARBA" id="ARBA00022989"/>
    </source>
</evidence>
<evidence type="ECO:0000256" key="4">
    <source>
        <dbReference type="ARBA" id="ARBA00022679"/>
    </source>
</evidence>
<reference evidence="9" key="3">
    <citation type="submission" date="2025-09" db="UniProtKB">
        <authorList>
            <consortium name="Ensembl"/>
        </authorList>
    </citation>
    <scope>IDENTIFICATION</scope>
</reference>
<evidence type="ECO:0000313" key="10">
    <source>
        <dbReference type="Proteomes" id="UP000233100"/>
    </source>
</evidence>
<feature type="transmembrane region" description="Helical" evidence="8">
    <location>
        <begin position="36"/>
        <end position="60"/>
    </location>
</feature>
<keyword evidence="4" id="KW-0808">Transferase</keyword>
<dbReference type="AlphaFoldDB" id="A0A2K5WFC7"/>
<keyword evidence="3" id="KW-0328">Glycosyltransferase</keyword>
<feature type="transmembrane region" description="Helical" evidence="8">
    <location>
        <begin position="204"/>
        <end position="224"/>
    </location>
</feature>
<proteinExistence type="inferred from homology"/>
<evidence type="ECO:0000256" key="7">
    <source>
        <dbReference type="ARBA" id="ARBA00023136"/>
    </source>
</evidence>
<keyword evidence="6 8" id="KW-1133">Transmembrane helix</keyword>
<reference evidence="9" key="2">
    <citation type="submission" date="2025-08" db="UniProtKB">
        <authorList>
            <consortium name="Ensembl"/>
        </authorList>
    </citation>
    <scope>IDENTIFICATION</scope>
</reference>
<feature type="transmembrane region" description="Helical" evidence="8">
    <location>
        <begin position="273"/>
        <end position="290"/>
    </location>
</feature>
<comment type="similarity">
    <text evidence="2">Belongs to the dpy-19 family.</text>
</comment>
<feature type="transmembrane region" description="Helical" evidence="8">
    <location>
        <begin position="66"/>
        <end position="83"/>
    </location>
</feature>
<evidence type="ECO:0008006" key="11">
    <source>
        <dbReference type="Google" id="ProtNLM"/>
    </source>
</evidence>
<name>A0A2K5WFC7_MACFA</name>
<organism evidence="9 10">
    <name type="scientific">Macaca fascicularis</name>
    <name type="common">Crab-eating macaque</name>
    <name type="synonym">Cynomolgus monkey</name>
    <dbReference type="NCBI Taxonomy" id="9541"/>
    <lineage>
        <taxon>Eukaryota</taxon>
        <taxon>Metazoa</taxon>
        <taxon>Chordata</taxon>
        <taxon>Craniata</taxon>
        <taxon>Vertebrata</taxon>
        <taxon>Euteleostomi</taxon>
        <taxon>Mammalia</taxon>
        <taxon>Eutheria</taxon>
        <taxon>Euarchontoglires</taxon>
        <taxon>Primates</taxon>
        <taxon>Haplorrhini</taxon>
        <taxon>Catarrhini</taxon>
        <taxon>Cercopithecidae</taxon>
        <taxon>Cercopithecinae</taxon>
        <taxon>Macaca</taxon>
    </lineage>
</organism>
<dbReference type="Ensembl" id="ENSMFAT00000010057.2">
    <property type="protein sequence ID" value="ENSMFAP00000035816.2"/>
    <property type="gene ID" value="ENSMFAG00000034279.2"/>
</dbReference>
<feature type="transmembrane region" description="Helical" evidence="8">
    <location>
        <begin position="297"/>
        <end position="319"/>
    </location>
</feature>